<comment type="caution">
    <text evidence="2">The sequence shown here is derived from an EMBL/GenBank/DDBJ whole genome shotgun (WGS) entry which is preliminary data.</text>
</comment>
<evidence type="ECO:0000313" key="2">
    <source>
        <dbReference type="EMBL" id="CAA7056164.1"/>
    </source>
</evidence>
<dbReference type="EMBL" id="CACVBM020001629">
    <property type="protein sequence ID" value="CAA7056164.1"/>
    <property type="molecule type" value="Genomic_DNA"/>
</dbReference>
<dbReference type="AlphaFoldDB" id="A0A6D2L8L5"/>
<feature type="chain" id="PRO_5025464370" evidence="1">
    <location>
        <begin position="20"/>
        <end position="148"/>
    </location>
</feature>
<organism evidence="2 3">
    <name type="scientific">Microthlaspi erraticum</name>
    <dbReference type="NCBI Taxonomy" id="1685480"/>
    <lineage>
        <taxon>Eukaryota</taxon>
        <taxon>Viridiplantae</taxon>
        <taxon>Streptophyta</taxon>
        <taxon>Embryophyta</taxon>
        <taxon>Tracheophyta</taxon>
        <taxon>Spermatophyta</taxon>
        <taxon>Magnoliopsida</taxon>
        <taxon>eudicotyledons</taxon>
        <taxon>Gunneridae</taxon>
        <taxon>Pentapetalae</taxon>
        <taxon>rosids</taxon>
        <taxon>malvids</taxon>
        <taxon>Brassicales</taxon>
        <taxon>Brassicaceae</taxon>
        <taxon>Coluteocarpeae</taxon>
        <taxon>Microthlaspi</taxon>
    </lineage>
</organism>
<gene>
    <name evidence="2" type="ORF">MERR_LOCUS43400</name>
</gene>
<accession>A0A6D2L8L5</accession>
<sequence length="148" mass="16818">MSILILSLLLFATSFYVSAQNLTAYEVLQKNRLPRGILPEGIVDYDLNPKTGFFKVYFNNTCQFPVDAFKVKYEPTVSGFIRNGRVTRLIGVSVKVVYVWLNIGEVSREGDELEFYVGAASEEFPVHRFENSPQCGCGFYCRELIYSS</sequence>
<evidence type="ECO:0000256" key="1">
    <source>
        <dbReference type="SAM" id="SignalP"/>
    </source>
</evidence>
<evidence type="ECO:0000313" key="3">
    <source>
        <dbReference type="Proteomes" id="UP000467841"/>
    </source>
</evidence>
<dbReference type="SUPFAM" id="SSF141562">
    <property type="entry name" value="At5g01610-like"/>
    <property type="match status" value="1"/>
</dbReference>
<name>A0A6D2L8L5_9BRAS</name>
<dbReference type="Pfam" id="PF04398">
    <property type="entry name" value="DUF538"/>
    <property type="match status" value="1"/>
</dbReference>
<dbReference type="PANTHER" id="PTHR31676:SF184">
    <property type="entry name" value="T14P8.17"/>
    <property type="match status" value="1"/>
</dbReference>
<dbReference type="InterPro" id="IPR007493">
    <property type="entry name" value="DUF538"/>
</dbReference>
<keyword evidence="1" id="KW-0732">Signal</keyword>
<proteinExistence type="predicted"/>
<dbReference type="OrthoDB" id="1897482at2759"/>
<dbReference type="Gene3D" id="2.30.240.10">
    <property type="entry name" value="At5g01610-like"/>
    <property type="match status" value="1"/>
</dbReference>
<protein>
    <submittedName>
        <fullName evidence="2">Uncharacterized protein</fullName>
    </submittedName>
</protein>
<keyword evidence="3" id="KW-1185">Reference proteome</keyword>
<dbReference type="Proteomes" id="UP000467841">
    <property type="component" value="Unassembled WGS sequence"/>
</dbReference>
<dbReference type="InterPro" id="IPR036758">
    <property type="entry name" value="At5g01610-like"/>
</dbReference>
<feature type="signal peptide" evidence="1">
    <location>
        <begin position="1"/>
        <end position="19"/>
    </location>
</feature>
<reference evidence="2" key="1">
    <citation type="submission" date="2020-01" db="EMBL/GenBank/DDBJ databases">
        <authorList>
            <person name="Mishra B."/>
        </authorList>
    </citation>
    <scope>NUCLEOTIDE SEQUENCE [LARGE SCALE GENOMIC DNA]</scope>
</reference>
<dbReference type="PANTHER" id="PTHR31676">
    <property type="entry name" value="T31J12.3 PROTEIN-RELATED"/>
    <property type="match status" value="1"/>
</dbReference>